<keyword evidence="6 14" id="KW-0349">Heme</keyword>
<evidence type="ECO:0000256" key="7">
    <source>
        <dbReference type="ARBA" id="ARBA00022660"/>
    </source>
</evidence>
<dbReference type="InterPro" id="IPR005797">
    <property type="entry name" value="Cyt_b/b6_N"/>
</dbReference>
<dbReference type="GO" id="GO:0046872">
    <property type="term" value="F:metal ion binding"/>
    <property type="evidence" value="ECO:0007669"/>
    <property type="project" value="UniProtKB-KW"/>
</dbReference>
<dbReference type="Pfam" id="PF00033">
    <property type="entry name" value="Cytochrome_B"/>
    <property type="match status" value="1"/>
</dbReference>
<dbReference type="Pfam" id="PF00032">
    <property type="entry name" value="Cytochrom_B_C"/>
    <property type="match status" value="1"/>
</dbReference>
<feature type="transmembrane region" description="Helical" evidence="16">
    <location>
        <begin position="435"/>
        <end position="456"/>
    </location>
</feature>
<dbReference type="GO" id="GO:0008121">
    <property type="term" value="F:quinol-cytochrome-c reductase activity"/>
    <property type="evidence" value="ECO:0007669"/>
    <property type="project" value="InterPro"/>
</dbReference>
<comment type="similarity">
    <text evidence="15">Belongs to the cytochrome b family.</text>
</comment>
<feature type="transmembrane region" description="Helical" evidence="16">
    <location>
        <begin position="351"/>
        <end position="367"/>
    </location>
</feature>
<keyword evidence="13 16" id="KW-0472">Membrane</keyword>
<feature type="binding site" description="axial binding residue" evidence="14">
    <location>
        <position position="214"/>
    </location>
    <ligand>
        <name>heme b</name>
        <dbReference type="ChEBI" id="CHEBI:60344"/>
        <label>b566</label>
    </ligand>
    <ligandPart>
        <name>Fe</name>
        <dbReference type="ChEBI" id="CHEBI:18248"/>
    </ligandPart>
</feature>
<dbReference type="GO" id="GO:0022904">
    <property type="term" value="P:respiratory electron transport chain"/>
    <property type="evidence" value="ECO:0007669"/>
    <property type="project" value="InterPro"/>
</dbReference>
<dbReference type="Proteomes" id="UP000033618">
    <property type="component" value="Unassembled WGS sequence"/>
</dbReference>
<evidence type="ECO:0000256" key="3">
    <source>
        <dbReference type="ARBA" id="ARBA00011649"/>
    </source>
</evidence>
<feature type="binding site" description="axial binding residue" evidence="14">
    <location>
        <position position="199"/>
    </location>
    <ligand>
        <name>heme b</name>
        <dbReference type="ChEBI" id="CHEBI:60344"/>
        <label>b562</label>
    </ligand>
    <ligandPart>
        <name>Fe</name>
        <dbReference type="ChEBI" id="CHEBI:18248"/>
    </ligandPart>
</feature>
<evidence type="ECO:0000256" key="8">
    <source>
        <dbReference type="ARBA" id="ARBA00022692"/>
    </source>
</evidence>
<evidence type="ECO:0000256" key="5">
    <source>
        <dbReference type="ARBA" id="ARBA00022448"/>
    </source>
</evidence>
<dbReference type="PANTHER" id="PTHR19271">
    <property type="entry name" value="CYTOCHROME B"/>
    <property type="match status" value="1"/>
</dbReference>
<feature type="domain" description="Cytochrome b/b6 C-terminal region profile" evidence="18">
    <location>
        <begin position="240"/>
        <end position="465"/>
    </location>
</feature>
<comment type="subcellular location">
    <subcellularLocation>
        <location evidence="2">Membrane</location>
        <topology evidence="2">Multi-pass membrane protein</topology>
    </subcellularLocation>
</comment>
<evidence type="ECO:0000256" key="4">
    <source>
        <dbReference type="ARBA" id="ARBA00013531"/>
    </source>
</evidence>
<feature type="transmembrane region" description="Helical" evidence="16">
    <location>
        <begin position="128"/>
        <end position="150"/>
    </location>
</feature>
<evidence type="ECO:0000313" key="19">
    <source>
        <dbReference type="EMBL" id="KKB62286.1"/>
    </source>
</evidence>
<evidence type="ECO:0000256" key="15">
    <source>
        <dbReference type="RuleBase" id="RU003385"/>
    </source>
</evidence>
<dbReference type="PROSITE" id="PS51003">
    <property type="entry name" value="CYTB_CTER"/>
    <property type="match status" value="1"/>
</dbReference>
<feature type="transmembrane region" description="Helical" evidence="16">
    <location>
        <begin position="44"/>
        <end position="66"/>
    </location>
</feature>
<evidence type="ECO:0000259" key="18">
    <source>
        <dbReference type="PROSITE" id="PS51003"/>
    </source>
</evidence>
<evidence type="ECO:0000313" key="20">
    <source>
        <dbReference type="Proteomes" id="UP000033618"/>
    </source>
</evidence>
<dbReference type="SUPFAM" id="SSF81648">
    <property type="entry name" value="a domain/subunit of cytochrome bc1 complex (Ubiquinol-cytochrome c reductase)"/>
    <property type="match status" value="2"/>
</dbReference>
<organism evidence="19 20">
    <name type="scientific">Robbsia andropogonis</name>
    <dbReference type="NCBI Taxonomy" id="28092"/>
    <lineage>
        <taxon>Bacteria</taxon>
        <taxon>Pseudomonadati</taxon>
        <taxon>Pseudomonadota</taxon>
        <taxon>Betaproteobacteria</taxon>
        <taxon>Burkholderiales</taxon>
        <taxon>Burkholderiaceae</taxon>
        <taxon>Robbsia</taxon>
    </lineage>
</organism>
<keyword evidence="5 15" id="KW-0813">Transport</keyword>
<keyword evidence="9 14" id="KW-0479">Metal-binding</keyword>
<dbReference type="FunFam" id="1.20.810.10:FF:000004">
    <property type="entry name" value="Cytochrome b"/>
    <property type="match status" value="1"/>
</dbReference>
<dbReference type="InterPro" id="IPR005798">
    <property type="entry name" value="Cyt_b/b6_C"/>
</dbReference>
<accession>A0A0F5JWP5</accession>
<keyword evidence="7 15" id="KW-0679">Respiratory chain</keyword>
<feature type="binding site" description="axial binding residue" evidence="14">
    <location>
        <position position="98"/>
    </location>
    <ligand>
        <name>heme b</name>
        <dbReference type="ChEBI" id="CHEBI:60344"/>
        <label>b562</label>
    </ligand>
    <ligandPart>
        <name>Fe</name>
        <dbReference type="ChEBI" id="CHEBI:18248"/>
    </ligandPart>
</feature>
<dbReference type="AlphaFoldDB" id="A0A0F5JWP5"/>
<comment type="caution">
    <text evidence="19">The sequence shown here is derived from an EMBL/GenBank/DDBJ whole genome shotgun (WGS) entry which is preliminary data.</text>
</comment>
<evidence type="ECO:0000256" key="1">
    <source>
        <dbReference type="ARBA" id="ARBA00002444"/>
    </source>
</evidence>
<feature type="domain" description="Cytochrome b/b6 N-terminal region profile" evidence="17">
    <location>
        <begin position="15"/>
        <end position="227"/>
    </location>
</feature>
<evidence type="ECO:0000256" key="10">
    <source>
        <dbReference type="ARBA" id="ARBA00022982"/>
    </source>
</evidence>
<evidence type="ECO:0000256" key="6">
    <source>
        <dbReference type="ARBA" id="ARBA00022617"/>
    </source>
</evidence>
<comment type="cofactor">
    <cofactor evidence="15">
        <name>heme b</name>
        <dbReference type="ChEBI" id="CHEBI:60344"/>
    </cofactor>
    <text evidence="15">Binds 2 heme groups non-covalently.</text>
</comment>
<comment type="subunit">
    <text evidence="3 15">The main subunits of complex b-c1 are: cytochrome b, cytochrome c1 and the Rieske protein.</text>
</comment>
<evidence type="ECO:0000259" key="17">
    <source>
        <dbReference type="PROSITE" id="PS51002"/>
    </source>
</evidence>
<evidence type="ECO:0000256" key="9">
    <source>
        <dbReference type="ARBA" id="ARBA00022723"/>
    </source>
</evidence>
<dbReference type="PIRSF" id="PIRSF038885">
    <property type="entry name" value="COB"/>
    <property type="match status" value="1"/>
</dbReference>
<reference evidence="19 20" key="1">
    <citation type="submission" date="2015-03" db="EMBL/GenBank/DDBJ databases">
        <title>Draft Genome Sequence of Burkholderia andropogonis type strain ICMP2807, isolated from Sorghum bicolor.</title>
        <authorList>
            <person name="Lopes-Santos L."/>
            <person name="Castro D.B."/>
            <person name="Ottoboni L.M."/>
            <person name="Park D."/>
            <person name="Weirc B.S."/>
            <person name="Destefano S.A."/>
        </authorList>
    </citation>
    <scope>NUCLEOTIDE SEQUENCE [LARGE SCALE GENOMIC DNA]</scope>
    <source>
        <strain evidence="19 20">ICMP2807</strain>
    </source>
</reference>
<dbReference type="Gene3D" id="1.20.810.10">
    <property type="entry name" value="Cytochrome Bc1 Complex, Chain C"/>
    <property type="match status" value="1"/>
</dbReference>
<comment type="function">
    <text evidence="1 15">Component of the ubiquinol-cytochrome c reductase complex (complex III or cytochrome b-c1 complex), which is a respiratory chain that generates an electrochemical potential coupled to ATP synthesis.</text>
</comment>
<evidence type="ECO:0000256" key="2">
    <source>
        <dbReference type="ARBA" id="ARBA00004141"/>
    </source>
</evidence>
<gene>
    <name evidence="19" type="ORF">WM40_18560</name>
</gene>
<dbReference type="InterPro" id="IPR048259">
    <property type="entry name" value="Cytochrome_b_N_euk/bac"/>
</dbReference>
<evidence type="ECO:0000256" key="14">
    <source>
        <dbReference type="PIRSR" id="PIRSR038885-2"/>
    </source>
</evidence>
<proteinExistence type="inferred from homology"/>
<dbReference type="GO" id="GO:0045275">
    <property type="term" value="C:respiratory chain complex III"/>
    <property type="evidence" value="ECO:0007669"/>
    <property type="project" value="InterPro"/>
</dbReference>
<keyword evidence="11 16" id="KW-1133">Transmembrane helix</keyword>
<sequence length="488" mass="54012">MKIDGDPDRSWAHALIDWVDARLPVRAFWRKHMSHYRVPRNLNFWYVFGSLATLVLVIQYVSGLFLTMHYKPDAGLAFASIDRIMRDVRWGWLIRYVHTTGASLFFVVLYLHLFRGLLYGSYQRPRELVWLAGCLTFLLVMAEAFFGYLLPWGQMSYWGAQVIVHLFSAIPGVGEGFATWLRGGATISDATLNRFFAFHVVAVPIALLLIVGLHLTTLRQVGSNNPDGIDLPSGEDAASRAAREADTLPFHPYFVVKDLLAAALFLLLFAVIVCYAPTMQGYFVEPLNALPADPLSTPEDITPVWYFMPFYAVLRAVTEPFQWGMTAVAALWGVSGLLTGKRVSGKDGRRCAIRRAVIALLLAAALLSTQAKLWGVLLMFGAVGVWCVVPWLDRSPVRSIRYRPLYQRIWYGAVAMAFVGLGILGGLPAGGAVTVLSQAAVCVYFAFFLGMPYWSVRGPFQPVPTRLVSGDGGSAAHARDPGNTEAQQ</sequence>
<feature type="transmembrane region" description="Helical" evidence="16">
    <location>
        <begin position="195"/>
        <end position="215"/>
    </location>
</feature>
<dbReference type="InterPro" id="IPR036150">
    <property type="entry name" value="Cyt_b/b6_C_sf"/>
</dbReference>
<protein>
    <recommendedName>
        <fullName evidence="4 15">Cytochrome b</fullName>
    </recommendedName>
</protein>
<feature type="transmembrane region" description="Helical" evidence="16">
    <location>
        <begin position="93"/>
        <end position="113"/>
    </location>
</feature>
<feature type="binding site" description="axial binding residue" evidence="14">
    <location>
        <position position="112"/>
    </location>
    <ligand>
        <name>heme b</name>
        <dbReference type="ChEBI" id="CHEBI:60344"/>
        <label>b566</label>
    </ligand>
    <ligandPart>
        <name>Fe</name>
        <dbReference type="ChEBI" id="CHEBI:18248"/>
    </ligandPart>
</feature>
<dbReference type="PATRIC" id="fig|28092.6.peg.4353"/>
<keyword evidence="8 15" id="KW-0812">Transmembrane</keyword>
<dbReference type="InterPro" id="IPR016174">
    <property type="entry name" value="Di-haem_cyt_TM"/>
</dbReference>
<name>A0A0F5JWP5_9BURK</name>
<feature type="transmembrane region" description="Helical" evidence="16">
    <location>
        <begin position="409"/>
        <end position="429"/>
    </location>
</feature>
<evidence type="ECO:0000256" key="16">
    <source>
        <dbReference type="SAM" id="Phobius"/>
    </source>
</evidence>
<dbReference type="EMBL" id="LAQU01000022">
    <property type="protein sequence ID" value="KKB62286.1"/>
    <property type="molecule type" value="Genomic_DNA"/>
</dbReference>
<evidence type="ECO:0000256" key="11">
    <source>
        <dbReference type="ARBA" id="ARBA00022989"/>
    </source>
</evidence>
<dbReference type="GO" id="GO:0016491">
    <property type="term" value="F:oxidoreductase activity"/>
    <property type="evidence" value="ECO:0007669"/>
    <property type="project" value="InterPro"/>
</dbReference>
<dbReference type="PROSITE" id="PS51002">
    <property type="entry name" value="CYTB_NTER"/>
    <property type="match status" value="1"/>
</dbReference>
<keyword evidence="10 15" id="KW-0249">Electron transport</keyword>
<comment type="cofactor">
    <cofactor evidence="14">
        <name>heme</name>
        <dbReference type="ChEBI" id="CHEBI:30413"/>
    </cofactor>
    <text evidence="14">Binds 2 heme groups non-covalently.</text>
</comment>
<feature type="transmembrane region" description="Helical" evidence="16">
    <location>
        <begin position="259"/>
        <end position="278"/>
    </location>
</feature>
<keyword evidence="12 14" id="KW-0408">Iron</keyword>
<keyword evidence="20" id="KW-1185">Reference proteome</keyword>
<dbReference type="InterPro" id="IPR030689">
    <property type="entry name" value="Cytochrome_b"/>
</dbReference>
<dbReference type="InterPro" id="IPR027387">
    <property type="entry name" value="Cytb/b6-like_sf"/>
</dbReference>
<dbReference type="CDD" id="cd00284">
    <property type="entry name" value="Cytochrome_b_N"/>
    <property type="match status" value="1"/>
</dbReference>
<dbReference type="STRING" id="28092.WM40_18560"/>
<dbReference type="SUPFAM" id="SSF81342">
    <property type="entry name" value="Transmembrane di-heme cytochromes"/>
    <property type="match status" value="1"/>
</dbReference>
<feature type="transmembrane region" description="Helical" evidence="16">
    <location>
        <begin position="373"/>
        <end position="389"/>
    </location>
</feature>
<evidence type="ECO:0000256" key="13">
    <source>
        <dbReference type="ARBA" id="ARBA00023136"/>
    </source>
</evidence>
<feature type="transmembrane region" description="Helical" evidence="16">
    <location>
        <begin position="162"/>
        <end position="183"/>
    </location>
</feature>
<dbReference type="PANTHER" id="PTHR19271:SF16">
    <property type="entry name" value="CYTOCHROME B"/>
    <property type="match status" value="1"/>
</dbReference>
<feature type="transmembrane region" description="Helical" evidence="16">
    <location>
        <begin position="321"/>
        <end position="339"/>
    </location>
</feature>
<evidence type="ECO:0000256" key="12">
    <source>
        <dbReference type="ARBA" id="ARBA00023004"/>
    </source>
</evidence>